<sequence length="159" mass="17036">MKKIMYSLMALFVAFAFTACDDDPDMGAAMPSNPAADIAGTYSGGWHQVLTNSSGEVQDEKDGVGSIEITTVEEKTDQVTVTIKTVDGLIANELSDIANCGAHMVENDVYYFVFNTDAAKNIGKFSAKIENGQLSFSFVTTVKVGRKTYTSTNTFSGGK</sequence>
<proteinExistence type="predicted"/>
<evidence type="ECO:0000313" key="1">
    <source>
        <dbReference type="EMBL" id="TGX80205.1"/>
    </source>
</evidence>
<comment type="caution">
    <text evidence="1">The sequence shown here is derived from an EMBL/GenBank/DDBJ whole genome shotgun (WGS) entry which is preliminary data.</text>
</comment>
<name>A0AC61QM41_9BACT</name>
<dbReference type="Proteomes" id="UP000308886">
    <property type="component" value="Unassembled WGS sequence"/>
</dbReference>
<protein>
    <submittedName>
        <fullName evidence="1">Uncharacterized protein</fullName>
    </submittedName>
</protein>
<evidence type="ECO:0000313" key="2">
    <source>
        <dbReference type="Proteomes" id="UP000308886"/>
    </source>
</evidence>
<reference evidence="1" key="1">
    <citation type="submission" date="2019-04" db="EMBL/GenBank/DDBJ databases">
        <title>Microbes associate with the intestines of laboratory mice.</title>
        <authorList>
            <person name="Navarre W."/>
            <person name="Wong E."/>
            <person name="Huang K."/>
            <person name="Tropini C."/>
            <person name="Ng K."/>
            <person name="Yu B."/>
        </authorList>
    </citation>
    <scope>NUCLEOTIDE SEQUENCE</scope>
    <source>
        <strain evidence="1">NM73_A23</strain>
    </source>
</reference>
<dbReference type="EMBL" id="SRZC01000028">
    <property type="protein sequence ID" value="TGX80205.1"/>
    <property type="molecule type" value="Genomic_DNA"/>
</dbReference>
<gene>
    <name evidence="1" type="ORF">E5358_13455</name>
</gene>
<organism evidence="1 2">
    <name type="scientific">Palleniella muris</name>
    <dbReference type="NCBI Taxonomy" id="3038145"/>
    <lineage>
        <taxon>Bacteria</taxon>
        <taxon>Pseudomonadati</taxon>
        <taxon>Bacteroidota</taxon>
        <taxon>Bacteroidia</taxon>
        <taxon>Bacteroidales</taxon>
        <taxon>Prevotellaceae</taxon>
        <taxon>Palleniella</taxon>
    </lineage>
</organism>
<accession>A0AC61QM41</accession>
<keyword evidence="2" id="KW-1185">Reference proteome</keyword>